<proteinExistence type="predicted"/>
<dbReference type="InterPro" id="IPR000961">
    <property type="entry name" value="AGC-kinase_C"/>
</dbReference>
<comment type="caution">
    <text evidence="10">The sequence shown here is derived from an EMBL/GenBank/DDBJ whole genome shotgun (WGS) entry which is preliminary data.</text>
</comment>
<dbReference type="EMBL" id="CAMPGE010010037">
    <property type="protein sequence ID" value="CAI2368894.1"/>
    <property type="molecule type" value="Genomic_DNA"/>
</dbReference>
<evidence type="ECO:0000313" key="11">
    <source>
        <dbReference type="Proteomes" id="UP001295684"/>
    </source>
</evidence>
<organism evidence="10 11">
    <name type="scientific">Euplotes crassus</name>
    <dbReference type="NCBI Taxonomy" id="5936"/>
    <lineage>
        <taxon>Eukaryota</taxon>
        <taxon>Sar</taxon>
        <taxon>Alveolata</taxon>
        <taxon>Ciliophora</taxon>
        <taxon>Intramacronucleata</taxon>
        <taxon>Spirotrichea</taxon>
        <taxon>Hypotrichia</taxon>
        <taxon>Euplotida</taxon>
        <taxon>Euplotidae</taxon>
        <taxon>Moneuplotes</taxon>
    </lineage>
</organism>
<dbReference type="AlphaFoldDB" id="A0AAD1UHI9"/>
<dbReference type="InterPro" id="IPR045270">
    <property type="entry name" value="STKc_AGC"/>
</dbReference>
<feature type="region of interest" description="Disordered" evidence="7">
    <location>
        <begin position="1"/>
        <end position="39"/>
    </location>
</feature>
<evidence type="ECO:0000259" key="8">
    <source>
        <dbReference type="PROSITE" id="PS50011"/>
    </source>
</evidence>
<keyword evidence="5 6" id="KW-0067">ATP-binding</keyword>
<dbReference type="PANTHER" id="PTHR24351">
    <property type="entry name" value="RIBOSOMAL PROTEIN S6 KINASE"/>
    <property type="match status" value="1"/>
</dbReference>
<evidence type="ECO:0000256" key="6">
    <source>
        <dbReference type="PROSITE-ProRule" id="PRU10141"/>
    </source>
</evidence>
<evidence type="ECO:0000256" key="4">
    <source>
        <dbReference type="ARBA" id="ARBA00022777"/>
    </source>
</evidence>
<evidence type="ECO:0000259" key="9">
    <source>
        <dbReference type="PROSITE" id="PS51285"/>
    </source>
</evidence>
<keyword evidence="4" id="KW-0418">Kinase</keyword>
<protein>
    <submittedName>
        <fullName evidence="10">Uncharacterized protein</fullName>
    </submittedName>
</protein>
<dbReference type="GO" id="GO:0005524">
    <property type="term" value="F:ATP binding"/>
    <property type="evidence" value="ECO:0007669"/>
    <property type="project" value="UniProtKB-UniRule"/>
</dbReference>
<dbReference type="InterPro" id="IPR011009">
    <property type="entry name" value="Kinase-like_dom_sf"/>
</dbReference>
<keyword evidence="11" id="KW-1185">Reference proteome</keyword>
<feature type="compositionally biased region" description="Basic residues" evidence="7">
    <location>
        <begin position="26"/>
        <end position="36"/>
    </location>
</feature>
<evidence type="ECO:0000256" key="3">
    <source>
        <dbReference type="ARBA" id="ARBA00022741"/>
    </source>
</evidence>
<dbReference type="PROSITE" id="PS51285">
    <property type="entry name" value="AGC_KINASE_CTER"/>
    <property type="match status" value="1"/>
</dbReference>
<dbReference type="PROSITE" id="PS00107">
    <property type="entry name" value="PROTEIN_KINASE_ATP"/>
    <property type="match status" value="1"/>
</dbReference>
<sequence length="418" mass="47914">MGAACCKAQRLEGQVPPKPGSDSKSKEHKSKSKKKSAKDFENIDRTAWISEQCKHEGDQEFFTKGINECDFHKAHCIGKGAYSSVYLVYKKDTGRPYAMKVIKKSINQIEKGRIHVEKEIMTKCSSPFLVKLYCTFQTHDKLFFIQEYVNGGELNTKLIKAGKLKEDLTKFYAAEILLSLKIMHENNYLHRDLNPRNILIDNKGHIKIIDFGLSKNIEKDNGINETCGTPAYCAPEIIQGKEHKKTMDFWSLGVMLFEMLHGKYPFLKGSVKTNDEIFKQILQNNLKMSKSLSPFAQDFLTKILNKDPSERLGANGIEEILNHPFLETIKWKDLAIKNVKSPYIPKVKSEDCTKYIAGTWLEEPLDDHYEDNSVFTIDEKREAYVRDFSFYAEGSFISKMEDNLSDTTLSRNHSNTTE</sequence>
<dbReference type="FunFam" id="1.10.510.10:FF:000210">
    <property type="entry name" value="Non-specific serine/threonine protein kinase"/>
    <property type="match status" value="1"/>
</dbReference>
<name>A0AAD1UHI9_EUPCR</name>
<evidence type="ECO:0000256" key="1">
    <source>
        <dbReference type="ARBA" id="ARBA00022527"/>
    </source>
</evidence>
<feature type="binding site" evidence="6">
    <location>
        <position position="104"/>
    </location>
    <ligand>
        <name>ATP</name>
        <dbReference type="ChEBI" id="CHEBI:30616"/>
    </ligand>
</feature>
<dbReference type="SUPFAM" id="SSF56112">
    <property type="entry name" value="Protein kinase-like (PK-like)"/>
    <property type="match status" value="1"/>
</dbReference>
<dbReference type="PROSITE" id="PS50011">
    <property type="entry name" value="PROTEIN_KINASE_DOM"/>
    <property type="match status" value="1"/>
</dbReference>
<evidence type="ECO:0000313" key="10">
    <source>
        <dbReference type="EMBL" id="CAI2368894.1"/>
    </source>
</evidence>
<dbReference type="Gene3D" id="1.10.510.10">
    <property type="entry name" value="Transferase(Phosphotransferase) domain 1"/>
    <property type="match status" value="1"/>
</dbReference>
<keyword evidence="2" id="KW-0808">Transferase</keyword>
<dbReference type="InterPro" id="IPR000719">
    <property type="entry name" value="Prot_kinase_dom"/>
</dbReference>
<gene>
    <name evidence="10" type="ORF">ECRASSUSDP1_LOCUS10190</name>
</gene>
<feature type="domain" description="AGC-kinase C-terminal" evidence="9">
    <location>
        <begin position="327"/>
        <end position="400"/>
    </location>
</feature>
<reference evidence="10" key="1">
    <citation type="submission" date="2023-07" db="EMBL/GenBank/DDBJ databases">
        <authorList>
            <consortium name="AG Swart"/>
            <person name="Singh M."/>
            <person name="Singh A."/>
            <person name="Seah K."/>
            <person name="Emmerich C."/>
        </authorList>
    </citation>
    <scope>NUCLEOTIDE SEQUENCE</scope>
    <source>
        <strain evidence="10">DP1</strain>
    </source>
</reference>
<dbReference type="InterPro" id="IPR017441">
    <property type="entry name" value="Protein_kinase_ATP_BS"/>
</dbReference>
<dbReference type="Pfam" id="PF00069">
    <property type="entry name" value="Pkinase"/>
    <property type="match status" value="1"/>
</dbReference>
<dbReference type="Gene3D" id="3.30.200.20">
    <property type="entry name" value="Phosphorylase Kinase, domain 1"/>
    <property type="match status" value="1"/>
</dbReference>
<evidence type="ECO:0000256" key="2">
    <source>
        <dbReference type="ARBA" id="ARBA00022679"/>
    </source>
</evidence>
<evidence type="ECO:0000256" key="7">
    <source>
        <dbReference type="SAM" id="MobiDB-lite"/>
    </source>
</evidence>
<evidence type="ECO:0000256" key="5">
    <source>
        <dbReference type="ARBA" id="ARBA00022840"/>
    </source>
</evidence>
<dbReference type="GO" id="GO:0004674">
    <property type="term" value="F:protein serine/threonine kinase activity"/>
    <property type="evidence" value="ECO:0007669"/>
    <property type="project" value="UniProtKB-KW"/>
</dbReference>
<dbReference type="Proteomes" id="UP001295684">
    <property type="component" value="Unassembled WGS sequence"/>
</dbReference>
<keyword evidence="3 6" id="KW-0547">Nucleotide-binding</keyword>
<keyword evidence="1" id="KW-0723">Serine/threonine-protein kinase</keyword>
<feature type="domain" description="Protein kinase" evidence="8">
    <location>
        <begin position="71"/>
        <end position="326"/>
    </location>
</feature>
<accession>A0AAD1UHI9</accession>
<dbReference type="CDD" id="cd05123">
    <property type="entry name" value="STKc_AGC"/>
    <property type="match status" value="1"/>
</dbReference>